<dbReference type="GO" id="GO:0052621">
    <property type="term" value="F:diguanylate cyclase activity"/>
    <property type="evidence" value="ECO:0007669"/>
    <property type="project" value="UniProtKB-EC"/>
</dbReference>
<comment type="caution">
    <text evidence="5">The sequence shown here is derived from an EMBL/GenBank/DDBJ whole genome shotgun (WGS) entry which is preliminary data.</text>
</comment>
<dbReference type="PANTHER" id="PTHR45138">
    <property type="entry name" value="REGULATORY COMPONENTS OF SENSORY TRANSDUCTION SYSTEM"/>
    <property type="match status" value="1"/>
</dbReference>
<proteinExistence type="predicted"/>
<dbReference type="InterPro" id="IPR029787">
    <property type="entry name" value="Nucleotide_cyclase"/>
</dbReference>
<dbReference type="InterPro" id="IPR000160">
    <property type="entry name" value="GGDEF_dom"/>
</dbReference>
<dbReference type="InterPro" id="IPR050469">
    <property type="entry name" value="Diguanylate_Cyclase"/>
</dbReference>
<keyword evidence="3" id="KW-0472">Membrane</keyword>
<gene>
    <name evidence="5" type="ORF">FBQ73_09815</name>
</gene>
<sequence length="424" mass="45845">MAGFNVFLLVVEMAVYFTAMLALFRLRETLGLGVFFCALGSFHFMETYLAAAYYVQLPLDISLSPGSVVLFSGKLALILLIYIREDALVARQPIYGLFIGNILLIGLVALLRQHDAVAAPGVPADLSFMDAMGLLMMWGTLLLFIDAIAMILIYERIARPLRRMPILAIWVTLALVLTFDQVAFFGVLSLAMGVPLTAGIGGWLGKIAAAGLYAVMLGQYLARFELAGAAPRRTIADVFHALTYRQRYEDLKQESRRDALTHVLHRGQLEPLGRDLLAVARTTGRPVSLLLVDVDDFKEVNDQFGHPTGDEVLRRLARCLTESLRQADHVVRYGGDEFAVFAPGVGNAGALSLAAQLGRRVRAMALPPGVAEQTLSIGVASAPEDGSTLTELLDAADKRLYVAKAAGRNRATGGPGADALKMNG</sequence>
<dbReference type="SUPFAM" id="SSF55073">
    <property type="entry name" value="Nucleotide cyclase"/>
    <property type="match status" value="1"/>
</dbReference>
<dbReference type="SMART" id="SM00267">
    <property type="entry name" value="GGDEF"/>
    <property type="match status" value="1"/>
</dbReference>
<dbReference type="GeneID" id="95773748"/>
<dbReference type="GO" id="GO:0005886">
    <property type="term" value="C:plasma membrane"/>
    <property type="evidence" value="ECO:0007669"/>
    <property type="project" value="TreeGrafter"/>
</dbReference>
<dbReference type="Gene3D" id="3.30.70.270">
    <property type="match status" value="1"/>
</dbReference>
<dbReference type="InterPro" id="IPR048533">
    <property type="entry name" value="VUPS"/>
</dbReference>
<feature type="transmembrane region" description="Helical" evidence="3">
    <location>
        <begin position="166"/>
        <end position="191"/>
    </location>
</feature>
<comment type="catalytic activity">
    <reaction evidence="2">
        <text>2 GTP = 3',3'-c-di-GMP + 2 diphosphate</text>
        <dbReference type="Rhea" id="RHEA:24898"/>
        <dbReference type="ChEBI" id="CHEBI:33019"/>
        <dbReference type="ChEBI" id="CHEBI:37565"/>
        <dbReference type="ChEBI" id="CHEBI:58805"/>
        <dbReference type="EC" id="2.7.7.65"/>
    </reaction>
</comment>
<reference evidence="5 6" key="1">
    <citation type="submission" date="2019-05" db="EMBL/GenBank/DDBJ databases">
        <authorList>
            <person name="Zhou X."/>
        </authorList>
    </citation>
    <scope>NUCLEOTIDE SEQUENCE [LARGE SCALE GENOMIC DNA]</scope>
    <source>
        <strain evidence="5 6">DSM 432</strain>
    </source>
</reference>
<dbReference type="PANTHER" id="PTHR45138:SF9">
    <property type="entry name" value="DIGUANYLATE CYCLASE DGCM-RELATED"/>
    <property type="match status" value="1"/>
</dbReference>
<feature type="transmembrane region" description="Helical" evidence="3">
    <location>
        <begin position="61"/>
        <end position="82"/>
    </location>
</feature>
<feature type="transmembrane region" description="Helical" evidence="3">
    <location>
        <begin position="94"/>
        <end position="111"/>
    </location>
</feature>
<evidence type="ECO:0000259" key="4">
    <source>
        <dbReference type="PROSITE" id="PS50887"/>
    </source>
</evidence>
<evidence type="ECO:0000256" key="2">
    <source>
        <dbReference type="ARBA" id="ARBA00034247"/>
    </source>
</evidence>
<organism evidence="5 6">
    <name type="scientific">Xanthobacter autotrophicus</name>
    <dbReference type="NCBI Taxonomy" id="280"/>
    <lineage>
        <taxon>Bacteria</taxon>
        <taxon>Pseudomonadati</taxon>
        <taxon>Pseudomonadota</taxon>
        <taxon>Alphaproteobacteria</taxon>
        <taxon>Hyphomicrobiales</taxon>
        <taxon>Xanthobacteraceae</taxon>
        <taxon>Xanthobacter</taxon>
    </lineage>
</organism>
<dbReference type="CDD" id="cd01949">
    <property type="entry name" value="GGDEF"/>
    <property type="match status" value="1"/>
</dbReference>
<evidence type="ECO:0000256" key="1">
    <source>
        <dbReference type="ARBA" id="ARBA00012528"/>
    </source>
</evidence>
<keyword evidence="3" id="KW-1133">Transmembrane helix</keyword>
<dbReference type="GO" id="GO:0043709">
    <property type="term" value="P:cell adhesion involved in single-species biofilm formation"/>
    <property type="evidence" value="ECO:0007669"/>
    <property type="project" value="TreeGrafter"/>
</dbReference>
<dbReference type="EMBL" id="VAUP01000022">
    <property type="protein sequence ID" value="TLX42945.1"/>
    <property type="molecule type" value="Genomic_DNA"/>
</dbReference>
<name>A0A6C1KFD7_XANAU</name>
<dbReference type="EC" id="2.7.7.65" evidence="1"/>
<evidence type="ECO:0000313" key="5">
    <source>
        <dbReference type="EMBL" id="TLX42945.1"/>
    </source>
</evidence>
<dbReference type="Proteomes" id="UP000305131">
    <property type="component" value="Unassembled WGS sequence"/>
</dbReference>
<dbReference type="RefSeq" id="WP_138399303.1">
    <property type="nucleotide sequence ID" value="NZ_JBAFVI010000002.1"/>
</dbReference>
<keyword evidence="3" id="KW-0812">Transmembrane</keyword>
<evidence type="ECO:0000313" key="6">
    <source>
        <dbReference type="Proteomes" id="UP000305131"/>
    </source>
</evidence>
<dbReference type="PROSITE" id="PS50887">
    <property type="entry name" value="GGDEF"/>
    <property type="match status" value="1"/>
</dbReference>
<feature type="transmembrane region" description="Helical" evidence="3">
    <location>
        <begin position="6"/>
        <end position="24"/>
    </location>
</feature>
<feature type="transmembrane region" description="Helical" evidence="3">
    <location>
        <begin position="31"/>
        <end position="55"/>
    </location>
</feature>
<dbReference type="Pfam" id="PF00990">
    <property type="entry name" value="GGDEF"/>
    <property type="match status" value="1"/>
</dbReference>
<dbReference type="AlphaFoldDB" id="A0A6C1KFD7"/>
<dbReference type="InterPro" id="IPR043128">
    <property type="entry name" value="Rev_trsase/Diguanyl_cyclase"/>
</dbReference>
<dbReference type="FunFam" id="3.30.70.270:FF:000001">
    <property type="entry name" value="Diguanylate cyclase domain protein"/>
    <property type="match status" value="1"/>
</dbReference>
<evidence type="ECO:0000256" key="3">
    <source>
        <dbReference type="SAM" id="Phobius"/>
    </source>
</evidence>
<dbReference type="OrthoDB" id="9812260at2"/>
<dbReference type="Pfam" id="PF20973">
    <property type="entry name" value="VUPS"/>
    <property type="match status" value="1"/>
</dbReference>
<feature type="transmembrane region" description="Helical" evidence="3">
    <location>
        <begin position="131"/>
        <end position="154"/>
    </location>
</feature>
<protein>
    <recommendedName>
        <fullName evidence="1">diguanylate cyclase</fullName>
        <ecNumber evidence="1">2.7.7.65</ecNumber>
    </recommendedName>
</protein>
<dbReference type="NCBIfam" id="TIGR00254">
    <property type="entry name" value="GGDEF"/>
    <property type="match status" value="1"/>
</dbReference>
<feature type="transmembrane region" description="Helical" evidence="3">
    <location>
        <begin position="203"/>
        <end position="222"/>
    </location>
</feature>
<dbReference type="GO" id="GO:1902201">
    <property type="term" value="P:negative regulation of bacterial-type flagellum-dependent cell motility"/>
    <property type="evidence" value="ECO:0007669"/>
    <property type="project" value="TreeGrafter"/>
</dbReference>
<accession>A0A6C1KFD7</accession>
<feature type="domain" description="GGDEF" evidence="4">
    <location>
        <begin position="285"/>
        <end position="416"/>
    </location>
</feature>